<proteinExistence type="predicted"/>
<dbReference type="Proteomes" id="UP001165580">
    <property type="component" value="Unassembled WGS sequence"/>
</dbReference>
<sequence length="124" mass="13269">MNGWTADELDAIGASEELEISTLRADGTAHRFVPIWVVGLDGALYIRSSHGPESGWFRRAASAPHVIVRAGGVQREVVLRVAAPSATDIDRAYRDKYAVIGAAWIGDLLSPLASSTTREIVPTA</sequence>
<comment type="caution">
    <text evidence="1">The sequence shown here is derived from an EMBL/GenBank/DDBJ whole genome shotgun (WGS) entry which is preliminary data.</text>
</comment>
<evidence type="ECO:0000313" key="1">
    <source>
        <dbReference type="EMBL" id="MCS5714189.1"/>
    </source>
</evidence>
<dbReference type="RefSeq" id="WP_259485715.1">
    <property type="nucleotide sequence ID" value="NZ_JANTEZ010000002.1"/>
</dbReference>
<evidence type="ECO:0000313" key="2">
    <source>
        <dbReference type="Proteomes" id="UP001165580"/>
    </source>
</evidence>
<organism evidence="1 2">
    <name type="scientific">Herbiconiux gentiana</name>
    <dbReference type="NCBI Taxonomy" id="2970912"/>
    <lineage>
        <taxon>Bacteria</taxon>
        <taxon>Bacillati</taxon>
        <taxon>Actinomycetota</taxon>
        <taxon>Actinomycetes</taxon>
        <taxon>Micrococcales</taxon>
        <taxon>Microbacteriaceae</taxon>
        <taxon>Herbiconiux</taxon>
    </lineage>
</organism>
<dbReference type="SUPFAM" id="SSF50475">
    <property type="entry name" value="FMN-binding split barrel"/>
    <property type="match status" value="1"/>
</dbReference>
<keyword evidence="2" id="KW-1185">Reference proteome</keyword>
<gene>
    <name evidence="1" type="ORF">NVV95_06440</name>
</gene>
<accession>A0ABT2GD86</accession>
<dbReference type="EMBL" id="JANTEZ010000002">
    <property type="protein sequence ID" value="MCS5714189.1"/>
    <property type="molecule type" value="Genomic_DNA"/>
</dbReference>
<reference evidence="1" key="1">
    <citation type="submission" date="2022-08" db="EMBL/GenBank/DDBJ databases">
        <authorList>
            <person name="Deng Y."/>
            <person name="Han X.-F."/>
            <person name="Zhang Y.-Q."/>
        </authorList>
    </citation>
    <scope>NUCLEOTIDE SEQUENCE</scope>
    <source>
        <strain evidence="1">CPCC 205716</strain>
    </source>
</reference>
<dbReference type="Pfam" id="PF10012">
    <property type="entry name" value="DUF2255"/>
    <property type="match status" value="1"/>
</dbReference>
<name>A0ABT2GD86_9MICO</name>
<dbReference type="InterPro" id="IPR016888">
    <property type="entry name" value="UCP028498"/>
</dbReference>
<protein>
    <submittedName>
        <fullName evidence="1">DUF2255 family protein</fullName>
    </submittedName>
</protein>